<evidence type="ECO:0000313" key="1">
    <source>
        <dbReference type="EMBL" id="EEZ71057.1"/>
    </source>
</evidence>
<proteinExistence type="predicted"/>
<organism evidence="1 2">
    <name type="scientific">Neisseria cinerea ATCC 14685</name>
    <dbReference type="NCBI Taxonomy" id="546262"/>
    <lineage>
        <taxon>Bacteria</taxon>
        <taxon>Pseudomonadati</taxon>
        <taxon>Pseudomonadota</taxon>
        <taxon>Betaproteobacteria</taxon>
        <taxon>Neisseriales</taxon>
        <taxon>Neisseriaceae</taxon>
        <taxon>Neisseria</taxon>
    </lineage>
</organism>
<accession>D0W557</accession>
<comment type="caution">
    <text evidence="1">The sequence shown here is derived from an EMBL/GenBank/DDBJ whole genome shotgun (WGS) entry which is preliminary data.</text>
</comment>
<reference evidence="1 2" key="1">
    <citation type="submission" date="2009-10" db="EMBL/GenBank/DDBJ databases">
        <authorList>
            <person name="Weinstock G."/>
            <person name="Sodergren E."/>
            <person name="Clifton S."/>
            <person name="Fulton L."/>
            <person name="Fulton B."/>
            <person name="Courtney L."/>
            <person name="Fronick C."/>
            <person name="Harrison M."/>
            <person name="Strong C."/>
            <person name="Farmer C."/>
            <person name="Delahaunty K."/>
            <person name="Markovic C."/>
            <person name="Hall O."/>
            <person name="Minx P."/>
            <person name="Tomlinson C."/>
            <person name="Mitreva M."/>
            <person name="Nelson J."/>
            <person name="Hou S."/>
            <person name="Wollam A."/>
            <person name="Pepin K.H."/>
            <person name="Johnson M."/>
            <person name="Bhonagiri V."/>
            <person name="Nash W.E."/>
            <person name="Warren W."/>
            <person name="Chinwalla A."/>
            <person name="Mardis E.R."/>
            <person name="Wilson R.K."/>
        </authorList>
    </citation>
    <scope>NUCLEOTIDE SEQUENCE [LARGE SCALE GENOMIC DNA]</scope>
    <source>
        <strain evidence="1 2">ATCC 14685</strain>
    </source>
</reference>
<protein>
    <submittedName>
        <fullName evidence="1">Uncharacterized protein</fullName>
    </submittedName>
</protein>
<name>D0W557_NEICI</name>
<dbReference type="Proteomes" id="UP000003294">
    <property type="component" value="Unassembled WGS sequence"/>
</dbReference>
<dbReference type="EMBL" id="ACDY02000012">
    <property type="protein sequence ID" value="EEZ71057.1"/>
    <property type="molecule type" value="Genomic_DNA"/>
</dbReference>
<gene>
    <name evidence="1" type="ORF">NEICINOT_04807</name>
</gene>
<evidence type="ECO:0000313" key="2">
    <source>
        <dbReference type="Proteomes" id="UP000003294"/>
    </source>
</evidence>
<sequence>MVYLNLRFSGSADVFANHRKTQQGFPACCVFLFYNALSK</sequence>
<dbReference type="AlphaFoldDB" id="D0W557"/>